<dbReference type="InterPro" id="IPR029063">
    <property type="entry name" value="SAM-dependent_MTases_sf"/>
</dbReference>
<dbReference type="EMBL" id="CM012439">
    <property type="protein sequence ID" value="RVE74396.1"/>
    <property type="molecule type" value="Genomic_DNA"/>
</dbReference>
<dbReference type="InterPro" id="IPR023397">
    <property type="entry name" value="SAM-dep_MeTrfase_MraW_recog"/>
</dbReference>
<dbReference type="Gene3D" id="1.10.150.170">
    <property type="entry name" value="Putative methyltransferase TM0872, insert domain"/>
    <property type="match status" value="1"/>
</dbReference>
<dbReference type="Pfam" id="PF01795">
    <property type="entry name" value="Methyltransf_5"/>
    <property type="match status" value="1"/>
</dbReference>
<evidence type="ECO:0000256" key="2">
    <source>
        <dbReference type="ARBA" id="ARBA00010396"/>
    </source>
</evidence>
<keyword evidence="7" id="KW-0809">Transit peptide</keyword>
<dbReference type="Gene3D" id="3.40.50.150">
    <property type="entry name" value="Vaccinia Virus protein VP39"/>
    <property type="match status" value="1"/>
</dbReference>
<proteinExistence type="inferred from homology"/>
<evidence type="ECO:0000256" key="9">
    <source>
        <dbReference type="ARBA" id="ARBA00052418"/>
    </source>
</evidence>
<evidence type="ECO:0000256" key="11">
    <source>
        <dbReference type="ARBA" id="ARBA00073136"/>
    </source>
</evidence>
<evidence type="ECO:0000256" key="12">
    <source>
        <dbReference type="ARBA" id="ARBA00080961"/>
    </source>
</evidence>
<comment type="catalytic activity">
    <reaction evidence="9">
        <text>cytidine(839) in 12S rRNA + S-adenosyl-L-methionine = N(4)-methylcytidine(839) in 12S rRNA + S-adenosyl-L-homocysteine + H(+)</text>
        <dbReference type="Rhea" id="RHEA:62524"/>
        <dbReference type="Rhea" id="RHEA-COMP:16109"/>
        <dbReference type="Rhea" id="RHEA-COMP:16110"/>
        <dbReference type="ChEBI" id="CHEBI:15378"/>
        <dbReference type="ChEBI" id="CHEBI:57856"/>
        <dbReference type="ChEBI" id="CHEBI:59789"/>
        <dbReference type="ChEBI" id="CHEBI:74506"/>
        <dbReference type="ChEBI" id="CHEBI:82748"/>
    </reaction>
    <physiologicalReaction direction="left-to-right" evidence="9">
        <dbReference type="Rhea" id="RHEA:62525"/>
    </physiologicalReaction>
</comment>
<keyword evidence="5" id="KW-0808">Transferase</keyword>
<dbReference type="SUPFAM" id="SSF53335">
    <property type="entry name" value="S-adenosyl-L-methionine-dependent methyltransferases"/>
    <property type="match status" value="1"/>
</dbReference>
<keyword evidence="4" id="KW-0489">Methyltransferase</keyword>
<dbReference type="PANTHER" id="PTHR11265">
    <property type="entry name" value="S-ADENOSYL-METHYLTRANSFERASE MRAW"/>
    <property type="match status" value="1"/>
</dbReference>
<evidence type="ECO:0000256" key="14">
    <source>
        <dbReference type="SAM" id="MobiDB-lite"/>
    </source>
</evidence>
<evidence type="ECO:0000313" key="15">
    <source>
        <dbReference type="EMBL" id="RVE74396.1"/>
    </source>
</evidence>
<evidence type="ECO:0000256" key="5">
    <source>
        <dbReference type="ARBA" id="ARBA00022679"/>
    </source>
</evidence>
<evidence type="ECO:0000256" key="3">
    <source>
        <dbReference type="ARBA" id="ARBA00022553"/>
    </source>
</evidence>
<dbReference type="Proteomes" id="UP000283210">
    <property type="component" value="Chromosome 3"/>
</dbReference>
<dbReference type="PANTHER" id="PTHR11265:SF0">
    <property type="entry name" value="12S RRNA N4-METHYLCYTIDINE METHYLTRANSFERASE"/>
    <property type="match status" value="1"/>
</dbReference>
<comment type="subcellular location">
    <subcellularLocation>
        <location evidence="1">Mitochondrion matrix</location>
    </subcellularLocation>
</comment>
<dbReference type="GO" id="GO:0071424">
    <property type="term" value="F:rRNA (cytosine-N4-)-methyltransferase activity"/>
    <property type="evidence" value="ECO:0007669"/>
    <property type="project" value="TreeGrafter"/>
</dbReference>
<keyword evidence="3" id="KW-0597">Phosphoprotein</keyword>
<dbReference type="GO" id="GO:0070475">
    <property type="term" value="P:rRNA base methylation"/>
    <property type="evidence" value="ECO:0007669"/>
    <property type="project" value="TreeGrafter"/>
</dbReference>
<evidence type="ECO:0000256" key="13">
    <source>
        <dbReference type="ARBA" id="ARBA00081509"/>
    </source>
</evidence>
<dbReference type="InterPro" id="IPR002903">
    <property type="entry name" value="RsmH"/>
</dbReference>
<sequence>MTSKWSQTLVIYGQRHAILGGRWSHIEVLYDLLKMTIFHNSAMIRKTKVGVWRAWRTLTVRLRCSAVSSSAGPAPLEGNGSSVSDEKPLHTPVMVKEVLHYLNIQPAQVVLDMTFGGGGHTKEILNTVPEVTVLALDRDPSAISLAQQLAKQHPGRVKPLLCRFSELEASLCRLEVKPGSIDAVLLDAGCSSMQMDQAERGFSLSKDGPLDMRMDAERYPDMPCAADVVNTLDQQALASILTAYGEERHARKIASAIIEARRVSPITRTQQLASVVAGAFPPAVIYARKDKLHRASHVATKTFQGLRIFVNDELNELLAGLRAAQAVLKPGGRLCVITFHSLEDRLVKRFLQGEDLSNLDHFSQRKHSKSKEKTLDSRSRSSNSSWIPLRKKVIIPEKDAVRDNPRGRSAKLRAALRN</sequence>
<comment type="similarity">
    <text evidence="2">Belongs to the methyltransferase superfamily. RsmH family.</text>
</comment>
<dbReference type="SUPFAM" id="SSF81799">
    <property type="entry name" value="Putative methyltransferase TM0872, insert domain"/>
    <property type="match status" value="1"/>
</dbReference>
<reference evidence="15 16" key="2">
    <citation type="submission" date="2019-01" db="EMBL/GenBank/DDBJ databases">
        <title>A chromosome length genome reference of the Java medaka (oryzias javanicus).</title>
        <authorList>
            <person name="Herpin A."/>
            <person name="Takehana Y."/>
            <person name="Naruse K."/>
            <person name="Ansai S."/>
            <person name="Kawaguchi M."/>
        </authorList>
    </citation>
    <scope>NUCLEOTIDE SEQUENCE [LARGE SCALE GENOMIC DNA]</scope>
    <source>
        <strain evidence="15">RS831</strain>
        <tissue evidence="15">Whole body</tissue>
    </source>
</reference>
<keyword evidence="16" id="KW-1185">Reference proteome</keyword>
<protein>
    <recommendedName>
        <fullName evidence="11">12S rRNA N(4)-cytidine methyltransferase METTL15</fullName>
    </recommendedName>
    <alternativeName>
        <fullName evidence="12">Methyltransferase 5 domain-containing protein 1</fullName>
    </alternativeName>
    <alternativeName>
        <fullName evidence="13">Methyltransferase-like protein 15</fullName>
    </alternativeName>
</protein>
<name>A0A3S2PFH4_ORYJA</name>
<evidence type="ECO:0000256" key="8">
    <source>
        <dbReference type="ARBA" id="ARBA00023128"/>
    </source>
</evidence>
<dbReference type="AlphaFoldDB" id="A0A3S2PFH4"/>
<dbReference type="CDD" id="cd02440">
    <property type="entry name" value="AdoMet_MTases"/>
    <property type="match status" value="1"/>
</dbReference>
<dbReference type="GO" id="GO:0005759">
    <property type="term" value="C:mitochondrial matrix"/>
    <property type="evidence" value="ECO:0007669"/>
    <property type="project" value="UniProtKB-SubCell"/>
</dbReference>
<evidence type="ECO:0000256" key="10">
    <source>
        <dbReference type="ARBA" id="ARBA00056391"/>
    </source>
</evidence>
<accession>A0A3S2PFH4</accession>
<dbReference type="OrthoDB" id="16290at2759"/>
<gene>
    <name evidence="15" type="ORF">OJAV_G00022180</name>
</gene>
<feature type="region of interest" description="Disordered" evidence="14">
    <location>
        <begin position="363"/>
        <end position="383"/>
    </location>
</feature>
<keyword evidence="8" id="KW-0496">Mitochondrion</keyword>
<evidence type="ECO:0000313" key="16">
    <source>
        <dbReference type="Proteomes" id="UP000283210"/>
    </source>
</evidence>
<keyword evidence="6" id="KW-0949">S-adenosyl-L-methionine</keyword>
<evidence type="ECO:0000256" key="7">
    <source>
        <dbReference type="ARBA" id="ARBA00022946"/>
    </source>
</evidence>
<dbReference type="NCBIfam" id="TIGR00006">
    <property type="entry name" value="16S rRNA (cytosine(1402)-N(4))-methyltransferase RsmH"/>
    <property type="match status" value="1"/>
</dbReference>
<dbReference type="FunFam" id="1.10.150.170:FF:000002">
    <property type="entry name" value="Probable methyltransferase-like protein 15"/>
    <property type="match status" value="1"/>
</dbReference>
<comment type="function">
    <text evidence="10">N4-methylcytidine (m4C) methyltransferase responsible for the methylation of position C839 in mitochondrial 12S rRNA. Involved in the stabilization of 12S rRNA folding, therefore facilitating the assembly of the mitochondrial small ribosomal subunits.</text>
</comment>
<evidence type="ECO:0000256" key="1">
    <source>
        <dbReference type="ARBA" id="ARBA00004305"/>
    </source>
</evidence>
<evidence type="ECO:0000256" key="4">
    <source>
        <dbReference type="ARBA" id="ARBA00022603"/>
    </source>
</evidence>
<organism evidence="15 16">
    <name type="scientific">Oryzias javanicus</name>
    <name type="common">Javanese ricefish</name>
    <name type="synonym">Aplocheilus javanicus</name>
    <dbReference type="NCBI Taxonomy" id="123683"/>
    <lineage>
        <taxon>Eukaryota</taxon>
        <taxon>Metazoa</taxon>
        <taxon>Chordata</taxon>
        <taxon>Craniata</taxon>
        <taxon>Vertebrata</taxon>
        <taxon>Euteleostomi</taxon>
        <taxon>Actinopterygii</taxon>
        <taxon>Neopterygii</taxon>
        <taxon>Teleostei</taxon>
        <taxon>Neoteleostei</taxon>
        <taxon>Acanthomorphata</taxon>
        <taxon>Ovalentaria</taxon>
        <taxon>Atherinomorphae</taxon>
        <taxon>Beloniformes</taxon>
        <taxon>Adrianichthyidae</taxon>
        <taxon>Oryziinae</taxon>
        <taxon>Oryzias</taxon>
    </lineage>
</organism>
<reference evidence="15 16" key="1">
    <citation type="submission" date="2018-11" db="EMBL/GenBank/DDBJ databases">
        <authorList>
            <person name="Lopez-Roques C."/>
            <person name="Donnadieu C."/>
            <person name="Bouchez O."/>
            <person name="Klopp C."/>
            <person name="Cabau C."/>
            <person name="Zahm M."/>
        </authorList>
    </citation>
    <scope>NUCLEOTIDE SEQUENCE [LARGE SCALE GENOMIC DNA]</scope>
    <source>
        <strain evidence="15">RS831</strain>
        <tissue evidence="15">Whole body</tissue>
    </source>
</reference>
<dbReference type="HAMAP" id="MF_01007">
    <property type="entry name" value="16SrRNA_methyltr_H"/>
    <property type="match status" value="1"/>
</dbReference>
<evidence type="ECO:0000256" key="6">
    <source>
        <dbReference type="ARBA" id="ARBA00022691"/>
    </source>
</evidence>